<dbReference type="Gene3D" id="2.40.50.100">
    <property type="match status" value="1"/>
</dbReference>
<evidence type="ECO:0000259" key="4">
    <source>
        <dbReference type="Pfam" id="PF25954"/>
    </source>
</evidence>
<evidence type="ECO:0000259" key="5">
    <source>
        <dbReference type="Pfam" id="PF25973"/>
    </source>
</evidence>
<dbReference type="PANTHER" id="PTHR30469:SF15">
    <property type="entry name" value="HLYD FAMILY OF SECRETION PROTEINS"/>
    <property type="match status" value="1"/>
</dbReference>
<evidence type="ECO:0000313" key="6">
    <source>
        <dbReference type="EMBL" id="QOR61934.1"/>
    </source>
</evidence>
<proteinExistence type="inferred from homology"/>
<dbReference type="NCBIfam" id="TIGR01730">
    <property type="entry name" value="RND_mfp"/>
    <property type="match status" value="1"/>
</dbReference>
<feature type="domain" description="CzcB-like barrel-sandwich hybrid" evidence="5">
    <location>
        <begin position="58"/>
        <end position="225"/>
    </location>
</feature>
<dbReference type="EMBL" id="CP063164">
    <property type="protein sequence ID" value="QOR61934.1"/>
    <property type="molecule type" value="Genomic_DNA"/>
</dbReference>
<dbReference type="RefSeq" id="WP_197548638.1">
    <property type="nucleotide sequence ID" value="NZ_CP063164.1"/>
</dbReference>
<dbReference type="KEGG" id="sinu:IMZ28_00120"/>
<dbReference type="Pfam" id="PF25973">
    <property type="entry name" value="BSH_CzcB"/>
    <property type="match status" value="1"/>
</dbReference>
<evidence type="ECO:0000256" key="2">
    <source>
        <dbReference type="ARBA" id="ARBA00023054"/>
    </source>
</evidence>
<dbReference type="GO" id="GO:0019898">
    <property type="term" value="C:extrinsic component of membrane"/>
    <property type="evidence" value="ECO:0007669"/>
    <property type="project" value="InterPro"/>
</dbReference>
<organism evidence="6 7">
    <name type="scientific">Sulfurovum indicum</name>
    <dbReference type="NCBI Taxonomy" id="2779528"/>
    <lineage>
        <taxon>Bacteria</taxon>
        <taxon>Pseudomonadati</taxon>
        <taxon>Campylobacterota</taxon>
        <taxon>Epsilonproteobacteria</taxon>
        <taxon>Campylobacterales</taxon>
        <taxon>Sulfurovaceae</taxon>
        <taxon>Sulfurovum</taxon>
    </lineage>
</organism>
<dbReference type="GO" id="GO:1990961">
    <property type="term" value="P:xenobiotic detoxification by transmembrane export across the plasma membrane"/>
    <property type="evidence" value="ECO:0007669"/>
    <property type="project" value="InterPro"/>
</dbReference>
<keyword evidence="7" id="KW-1185">Reference proteome</keyword>
<keyword evidence="2 3" id="KW-0175">Coiled coil</keyword>
<dbReference type="InterPro" id="IPR006143">
    <property type="entry name" value="RND_pump_MFP"/>
</dbReference>
<reference evidence="6 7" key="1">
    <citation type="submission" date="2020-10" db="EMBL/GenBank/DDBJ databases">
        <title>The genome of sulfurovum sp.</title>
        <authorList>
            <person name="Xie S."/>
            <person name="Shao Z."/>
            <person name="Jiang L."/>
        </authorList>
    </citation>
    <scope>NUCLEOTIDE SEQUENCE [LARGE SCALE GENOMIC DNA]</scope>
    <source>
        <strain evidence="6 7">ST-419</strain>
    </source>
</reference>
<dbReference type="AlphaFoldDB" id="A0A7M1S425"/>
<dbReference type="GO" id="GO:0030313">
    <property type="term" value="C:cell envelope"/>
    <property type="evidence" value="ECO:0007669"/>
    <property type="project" value="UniProtKB-SubCell"/>
</dbReference>
<sequence length="379" mass="42301">MHRYVKNGLIILAVSAGTVLFYNKVYIPKSTYERVVSSKGDLAVETYGIGNVGAKYTYSITAQTGGKILSITTDEGRWVKKDDLLVTIDSVDVPQMLEEAEIAAKKAASELVATQKELLSLQAQRELAQITYVRYAKLKEQSFASKSEYDKAKADRDVIEAQIEATRAHIASATMEVSRAQKAVEALKEKLARYMVYAPVDGYVISRDAEVAQTVLPSQAILQIVNPEDVWVKAYIDEKVSGRVKVGQKAEITLRSQYEKRFEGTVARIVPKSDPVTLEREVDVVFKRLPKPFYINEQAEVSISSKTYKDVVKVPLKALSYYKKKVGVWTEKEEKAHFIAVKVLVRGDKEAAVTGIEDNMTLLIESEKKKPLKEGSSVH</sequence>
<dbReference type="GO" id="GO:1990281">
    <property type="term" value="C:efflux pump complex"/>
    <property type="evidence" value="ECO:0007669"/>
    <property type="project" value="TreeGrafter"/>
</dbReference>
<dbReference type="GO" id="GO:0015562">
    <property type="term" value="F:efflux transmembrane transporter activity"/>
    <property type="evidence" value="ECO:0007669"/>
    <property type="project" value="TreeGrafter"/>
</dbReference>
<dbReference type="Pfam" id="PF25954">
    <property type="entry name" value="Beta-barrel_RND_2"/>
    <property type="match status" value="1"/>
</dbReference>
<dbReference type="PANTHER" id="PTHR30469">
    <property type="entry name" value="MULTIDRUG RESISTANCE PROTEIN MDTA"/>
    <property type="match status" value="1"/>
</dbReference>
<feature type="domain" description="CusB-like beta-barrel" evidence="4">
    <location>
        <begin position="230"/>
        <end position="277"/>
    </location>
</feature>
<name>A0A7M1S425_9BACT</name>
<comment type="similarity">
    <text evidence="1">Belongs to the membrane fusion protein (MFP) (TC 8.A.1) family.</text>
</comment>
<dbReference type="InterPro" id="IPR058792">
    <property type="entry name" value="Beta-barrel_RND_2"/>
</dbReference>
<evidence type="ECO:0000256" key="1">
    <source>
        <dbReference type="ARBA" id="ARBA00009477"/>
    </source>
</evidence>
<dbReference type="InterPro" id="IPR030190">
    <property type="entry name" value="MacA_alpha-hairpin_sf"/>
</dbReference>
<accession>A0A7M1S425</accession>
<evidence type="ECO:0000313" key="7">
    <source>
        <dbReference type="Proteomes" id="UP000595074"/>
    </source>
</evidence>
<protein>
    <submittedName>
        <fullName evidence="6">Efflux RND transporter periplasmic adaptor subunit</fullName>
    </submittedName>
</protein>
<dbReference type="InterPro" id="IPR058647">
    <property type="entry name" value="BSH_CzcB-like"/>
</dbReference>
<dbReference type="SUPFAM" id="SSF111369">
    <property type="entry name" value="HlyD-like secretion proteins"/>
    <property type="match status" value="1"/>
</dbReference>
<gene>
    <name evidence="6" type="ORF">IMZ28_00120</name>
</gene>
<dbReference type="Gene3D" id="2.40.30.170">
    <property type="match status" value="1"/>
</dbReference>
<dbReference type="Gene3D" id="6.10.140.1990">
    <property type="match status" value="1"/>
</dbReference>
<dbReference type="Proteomes" id="UP000595074">
    <property type="component" value="Chromosome"/>
</dbReference>
<feature type="coiled-coil region" evidence="3">
    <location>
        <begin position="97"/>
        <end position="124"/>
    </location>
</feature>
<dbReference type="GO" id="GO:1990195">
    <property type="term" value="C:macrolide transmembrane transporter complex"/>
    <property type="evidence" value="ECO:0007669"/>
    <property type="project" value="InterPro"/>
</dbReference>
<evidence type="ECO:0000256" key="3">
    <source>
        <dbReference type="SAM" id="Coils"/>
    </source>
</evidence>